<gene>
    <name evidence="3" type="ORF">B0T25DRAFT_523825</name>
</gene>
<dbReference type="Proteomes" id="UP001275084">
    <property type="component" value="Unassembled WGS sequence"/>
</dbReference>
<feature type="compositionally biased region" description="Basic and acidic residues" evidence="2">
    <location>
        <begin position="239"/>
        <end position="251"/>
    </location>
</feature>
<dbReference type="AlphaFoldDB" id="A0AAJ0MJ89"/>
<dbReference type="Gene3D" id="6.10.250.3180">
    <property type="match status" value="1"/>
</dbReference>
<dbReference type="InterPro" id="IPR010684">
    <property type="entry name" value="RNA_pol_II_trans_fac_SIII_A"/>
</dbReference>
<dbReference type="PANTHER" id="PTHR47543:SF2">
    <property type="entry name" value="RNA POLYMERASE II TRANSCRIPTION FACTOR SIII SUBUNIT A"/>
    <property type="match status" value="1"/>
</dbReference>
<accession>A0AAJ0MJ89</accession>
<evidence type="ECO:0000313" key="3">
    <source>
        <dbReference type="EMBL" id="KAK3362238.1"/>
    </source>
</evidence>
<feature type="region of interest" description="Disordered" evidence="2">
    <location>
        <begin position="139"/>
        <end position="165"/>
    </location>
</feature>
<feature type="region of interest" description="Disordered" evidence="2">
    <location>
        <begin position="300"/>
        <end position="447"/>
    </location>
</feature>
<sequence length="447" mass="49292">MAPRSLVEMCMRVALDNINLITSLGNMPEHTIRDLLKGVQSADQLRELELNSGDIYDLTTEHWQRLINKFYPTLASKKKWVPSSPKYWYKVFYKYKVAKEEALAEAASKLKEDLRQREQAQKANNTTLITFEQARQLPRLPRGEGGRGRGGAKAGSTSWSTGPPLKSLSVIQKARRQARSEISRLKLSTPTGKLVVQPGQIRRAPEAMLRDRRIQGQFDPAATLVKTPRPKLTTPAMDAEEKERRGRESRLLRIKNPGAASTPQPNVLHFDDDDESGDAHEDHDEASGGELYDLFDELENQAATPPLAESPPAESAHRYDSPPPSAKRRRDDSDISSSSRVPNTAPYSTSSPPPAAPTPASNKRRRTGLLSAAPGSNSIMRLPTSPPKKLANSASPPAQPKLQPRPAALPSRPSAPPTTTSAAALRPPPKRSKTINPFMQPNKRPHR</sequence>
<dbReference type="GO" id="GO:0006368">
    <property type="term" value="P:transcription elongation by RNA polymerase II"/>
    <property type="evidence" value="ECO:0007669"/>
    <property type="project" value="InterPro"/>
</dbReference>
<feature type="region of interest" description="Disordered" evidence="2">
    <location>
        <begin position="213"/>
        <end position="286"/>
    </location>
</feature>
<evidence type="ECO:0000313" key="4">
    <source>
        <dbReference type="Proteomes" id="UP001275084"/>
    </source>
</evidence>
<dbReference type="Pfam" id="PF06881">
    <property type="entry name" value="Elongin_A"/>
    <property type="match status" value="1"/>
</dbReference>
<dbReference type="GO" id="GO:0070449">
    <property type="term" value="C:elongin complex"/>
    <property type="evidence" value="ECO:0007669"/>
    <property type="project" value="InterPro"/>
</dbReference>
<evidence type="ECO:0000256" key="1">
    <source>
        <dbReference type="SAM" id="Coils"/>
    </source>
</evidence>
<keyword evidence="4" id="KW-1185">Reference proteome</keyword>
<feature type="compositionally biased region" description="Low complexity" evidence="2">
    <location>
        <begin position="404"/>
        <end position="425"/>
    </location>
</feature>
<name>A0AAJ0MJ89_9PEZI</name>
<reference evidence="3" key="1">
    <citation type="journal article" date="2023" name="Mol. Phylogenet. Evol.">
        <title>Genome-scale phylogeny and comparative genomics of the fungal order Sordariales.</title>
        <authorList>
            <person name="Hensen N."/>
            <person name="Bonometti L."/>
            <person name="Westerberg I."/>
            <person name="Brannstrom I.O."/>
            <person name="Guillou S."/>
            <person name="Cros-Aarteil S."/>
            <person name="Calhoun S."/>
            <person name="Haridas S."/>
            <person name="Kuo A."/>
            <person name="Mondo S."/>
            <person name="Pangilinan J."/>
            <person name="Riley R."/>
            <person name="LaButti K."/>
            <person name="Andreopoulos B."/>
            <person name="Lipzen A."/>
            <person name="Chen C."/>
            <person name="Yan M."/>
            <person name="Daum C."/>
            <person name="Ng V."/>
            <person name="Clum A."/>
            <person name="Steindorff A."/>
            <person name="Ohm R.A."/>
            <person name="Martin F."/>
            <person name="Silar P."/>
            <person name="Natvig D.O."/>
            <person name="Lalanne C."/>
            <person name="Gautier V."/>
            <person name="Ament-Velasquez S.L."/>
            <person name="Kruys A."/>
            <person name="Hutchinson M.I."/>
            <person name="Powell A.J."/>
            <person name="Barry K."/>
            <person name="Miller A.N."/>
            <person name="Grigoriev I.V."/>
            <person name="Debuchy R."/>
            <person name="Gladieux P."/>
            <person name="Hiltunen Thoren M."/>
            <person name="Johannesson H."/>
        </authorList>
    </citation>
    <scope>NUCLEOTIDE SEQUENCE</scope>
    <source>
        <strain evidence="3">CBS 955.72</strain>
    </source>
</reference>
<feature type="compositionally biased region" description="Basic and acidic residues" evidence="2">
    <location>
        <begin position="277"/>
        <end position="286"/>
    </location>
</feature>
<evidence type="ECO:0000256" key="2">
    <source>
        <dbReference type="SAM" id="MobiDB-lite"/>
    </source>
</evidence>
<protein>
    <recommendedName>
        <fullName evidence="5">Elongin-A</fullName>
    </recommendedName>
</protein>
<dbReference type="EMBL" id="JAUIQD010000001">
    <property type="protein sequence ID" value="KAK3362238.1"/>
    <property type="molecule type" value="Genomic_DNA"/>
</dbReference>
<feature type="compositionally biased region" description="Low complexity" evidence="2">
    <location>
        <begin position="302"/>
        <end position="314"/>
    </location>
</feature>
<dbReference type="PANTHER" id="PTHR47543">
    <property type="entry name" value="OS08G0169600 PROTEIN"/>
    <property type="match status" value="1"/>
</dbReference>
<feature type="compositionally biased region" description="Low complexity" evidence="2">
    <location>
        <begin position="335"/>
        <end position="350"/>
    </location>
</feature>
<organism evidence="3 4">
    <name type="scientific">Lasiosphaeria hispida</name>
    <dbReference type="NCBI Taxonomy" id="260671"/>
    <lineage>
        <taxon>Eukaryota</taxon>
        <taxon>Fungi</taxon>
        <taxon>Dikarya</taxon>
        <taxon>Ascomycota</taxon>
        <taxon>Pezizomycotina</taxon>
        <taxon>Sordariomycetes</taxon>
        <taxon>Sordariomycetidae</taxon>
        <taxon>Sordariales</taxon>
        <taxon>Lasiosphaeriaceae</taxon>
        <taxon>Lasiosphaeria</taxon>
    </lineage>
</organism>
<reference evidence="3" key="2">
    <citation type="submission" date="2023-06" db="EMBL/GenBank/DDBJ databases">
        <authorList>
            <consortium name="Lawrence Berkeley National Laboratory"/>
            <person name="Haridas S."/>
            <person name="Hensen N."/>
            <person name="Bonometti L."/>
            <person name="Westerberg I."/>
            <person name="Brannstrom I.O."/>
            <person name="Guillou S."/>
            <person name="Cros-Aarteil S."/>
            <person name="Calhoun S."/>
            <person name="Kuo A."/>
            <person name="Mondo S."/>
            <person name="Pangilinan J."/>
            <person name="Riley R."/>
            <person name="Labutti K."/>
            <person name="Andreopoulos B."/>
            <person name="Lipzen A."/>
            <person name="Chen C."/>
            <person name="Yanf M."/>
            <person name="Daum C."/>
            <person name="Ng V."/>
            <person name="Clum A."/>
            <person name="Steindorff A."/>
            <person name="Ohm R."/>
            <person name="Martin F."/>
            <person name="Silar P."/>
            <person name="Natvig D."/>
            <person name="Lalanne C."/>
            <person name="Gautier V."/>
            <person name="Ament-Velasquez S.L."/>
            <person name="Kruys A."/>
            <person name="Hutchinson M.I."/>
            <person name="Powell A.J."/>
            <person name="Barry K."/>
            <person name="Miller A.N."/>
            <person name="Grigoriev I.V."/>
            <person name="Debuchy R."/>
            <person name="Gladieux P."/>
            <person name="Thoren M.H."/>
            <person name="Johannesson H."/>
        </authorList>
    </citation>
    <scope>NUCLEOTIDE SEQUENCE</scope>
    <source>
        <strain evidence="3">CBS 955.72</strain>
    </source>
</reference>
<comment type="caution">
    <text evidence="3">The sequence shown here is derived from an EMBL/GenBank/DDBJ whole genome shotgun (WGS) entry which is preliminary data.</text>
</comment>
<proteinExistence type="predicted"/>
<feature type="coiled-coil region" evidence="1">
    <location>
        <begin position="97"/>
        <end position="124"/>
    </location>
</feature>
<keyword evidence="1" id="KW-0175">Coiled coil</keyword>
<evidence type="ECO:0008006" key="5">
    <source>
        <dbReference type="Google" id="ProtNLM"/>
    </source>
</evidence>